<name>A0ABV7TEX5_9RHOB</name>
<dbReference type="InterPro" id="IPR029045">
    <property type="entry name" value="ClpP/crotonase-like_dom_sf"/>
</dbReference>
<keyword evidence="2" id="KW-0472">Membrane</keyword>
<keyword evidence="2" id="KW-1133">Transmembrane helix</keyword>
<dbReference type="RefSeq" id="WP_386733797.1">
    <property type="nucleotide sequence ID" value="NZ_JBHRXI010000001.1"/>
</dbReference>
<evidence type="ECO:0000256" key="2">
    <source>
        <dbReference type="SAM" id="Phobius"/>
    </source>
</evidence>
<reference evidence="4" key="1">
    <citation type="journal article" date="2019" name="Int. J. Syst. Evol. Microbiol.">
        <title>The Global Catalogue of Microorganisms (GCM) 10K type strain sequencing project: providing services to taxonomists for standard genome sequencing and annotation.</title>
        <authorList>
            <consortium name="The Broad Institute Genomics Platform"/>
            <consortium name="The Broad Institute Genome Sequencing Center for Infectious Disease"/>
            <person name="Wu L."/>
            <person name="Ma J."/>
        </authorList>
    </citation>
    <scope>NUCLEOTIDE SEQUENCE [LARGE SCALE GENOMIC DNA]</scope>
    <source>
        <strain evidence="4">KCTC 42911</strain>
    </source>
</reference>
<keyword evidence="2" id="KW-0812">Transmembrane</keyword>
<keyword evidence="4" id="KW-1185">Reference proteome</keyword>
<feature type="region of interest" description="Disordered" evidence="1">
    <location>
        <begin position="42"/>
        <end position="71"/>
    </location>
</feature>
<protein>
    <recommendedName>
        <fullName evidence="5">Clp protease</fullName>
    </recommendedName>
</protein>
<sequence length="260" mass="28435">MTDRPRNTGLRRGLRLILLLQIAIAGMMLVIDIPAQLPPGLFDRERLPTGPISPGDQTRRYDPQRSPSDFMDRTSPADIALPDQFADRLQFELRETEGMGNLLLLTGAIAPGDADRMAEELDSLIEPPDGIALHSPGGTVSEARAIGRIIRDRGFPTLVLAGASCMSSCPYVFAAGAERTASRQGAIGMHQHYYDQSRFIPAVFAVSDIQRGQGETLEYLIDMGIDPAVMIYSLKTPPERIYVLVEDELLETGLATNVID</sequence>
<evidence type="ECO:0000256" key="1">
    <source>
        <dbReference type="SAM" id="MobiDB-lite"/>
    </source>
</evidence>
<dbReference type="Proteomes" id="UP001595629">
    <property type="component" value="Unassembled WGS sequence"/>
</dbReference>
<dbReference type="EMBL" id="JBHRXI010000001">
    <property type="protein sequence ID" value="MFC3612623.1"/>
    <property type="molecule type" value="Genomic_DNA"/>
</dbReference>
<comment type="caution">
    <text evidence="3">The sequence shown here is derived from an EMBL/GenBank/DDBJ whole genome shotgun (WGS) entry which is preliminary data.</text>
</comment>
<proteinExistence type="predicted"/>
<accession>A0ABV7TEX5</accession>
<gene>
    <name evidence="3" type="ORF">ACFORG_02530</name>
</gene>
<feature type="transmembrane region" description="Helical" evidence="2">
    <location>
        <begin position="12"/>
        <end position="31"/>
    </location>
</feature>
<evidence type="ECO:0000313" key="4">
    <source>
        <dbReference type="Proteomes" id="UP001595629"/>
    </source>
</evidence>
<dbReference type="SUPFAM" id="SSF52096">
    <property type="entry name" value="ClpP/crotonase"/>
    <property type="match status" value="1"/>
</dbReference>
<evidence type="ECO:0000313" key="3">
    <source>
        <dbReference type="EMBL" id="MFC3612623.1"/>
    </source>
</evidence>
<evidence type="ECO:0008006" key="5">
    <source>
        <dbReference type="Google" id="ProtNLM"/>
    </source>
</evidence>
<organism evidence="3 4">
    <name type="scientific">Lutimaribacter marinistellae</name>
    <dbReference type="NCBI Taxonomy" id="1820329"/>
    <lineage>
        <taxon>Bacteria</taxon>
        <taxon>Pseudomonadati</taxon>
        <taxon>Pseudomonadota</taxon>
        <taxon>Alphaproteobacteria</taxon>
        <taxon>Rhodobacterales</taxon>
        <taxon>Roseobacteraceae</taxon>
        <taxon>Lutimaribacter</taxon>
    </lineage>
</organism>
<dbReference type="Gene3D" id="3.90.226.10">
    <property type="entry name" value="2-enoyl-CoA Hydratase, Chain A, domain 1"/>
    <property type="match status" value="1"/>
</dbReference>